<accession>A0A1V4KGV2</accession>
<keyword evidence="2" id="KW-1185">Reference proteome</keyword>
<dbReference type="EMBL" id="LSYS01003169">
    <property type="protein sequence ID" value="OPJ83658.1"/>
    <property type="molecule type" value="Genomic_DNA"/>
</dbReference>
<gene>
    <name evidence="1" type="ORF">AV530_006520</name>
</gene>
<proteinExistence type="predicted"/>
<name>A0A1V4KGV2_PATFA</name>
<evidence type="ECO:0000313" key="2">
    <source>
        <dbReference type="Proteomes" id="UP000190648"/>
    </source>
</evidence>
<comment type="caution">
    <text evidence="1">The sequence shown here is derived from an EMBL/GenBank/DDBJ whole genome shotgun (WGS) entry which is preliminary data.</text>
</comment>
<reference evidence="1 2" key="1">
    <citation type="submission" date="2016-02" db="EMBL/GenBank/DDBJ databases">
        <title>Band-tailed pigeon sequencing and assembly.</title>
        <authorList>
            <person name="Soares A.E."/>
            <person name="Novak B.J."/>
            <person name="Rice E.S."/>
            <person name="O'Connell B."/>
            <person name="Chang D."/>
            <person name="Weber S."/>
            <person name="Shapiro B."/>
        </authorList>
    </citation>
    <scope>NUCLEOTIDE SEQUENCE [LARGE SCALE GENOMIC DNA]</scope>
    <source>
        <strain evidence="1">BTP2013</strain>
        <tissue evidence="1">Blood</tissue>
    </source>
</reference>
<organism evidence="1 2">
    <name type="scientific">Patagioenas fasciata monilis</name>
    <dbReference type="NCBI Taxonomy" id="372326"/>
    <lineage>
        <taxon>Eukaryota</taxon>
        <taxon>Metazoa</taxon>
        <taxon>Chordata</taxon>
        <taxon>Craniata</taxon>
        <taxon>Vertebrata</taxon>
        <taxon>Euteleostomi</taxon>
        <taxon>Archelosauria</taxon>
        <taxon>Archosauria</taxon>
        <taxon>Dinosauria</taxon>
        <taxon>Saurischia</taxon>
        <taxon>Theropoda</taxon>
        <taxon>Coelurosauria</taxon>
        <taxon>Aves</taxon>
        <taxon>Neognathae</taxon>
        <taxon>Neoaves</taxon>
        <taxon>Columbimorphae</taxon>
        <taxon>Columbiformes</taxon>
        <taxon>Columbidae</taxon>
        <taxon>Patagioenas</taxon>
    </lineage>
</organism>
<dbReference type="Proteomes" id="UP000190648">
    <property type="component" value="Unassembled WGS sequence"/>
</dbReference>
<protein>
    <submittedName>
        <fullName evidence="1">Uncharacterized protein</fullName>
    </submittedName>
</protein>
<evidence type="ECO:0000313" key="1">
    <source>
        <dbReference type="EMBL" id="OPJ83658.1"/>
    </source>
</evidence>
<dbReference type="AlphaFoldDB" id="A0A1V4KGV2"/>
<sequence length="68" mass="7817">MLWQSRPLAAGHPVALPWSYNPGSPSVHPWARISCPHYKKSYCQDQDSWFPPWLHRKTLCSSSSDKAH</sequence>